<comment type="subcellular location">
    <subcellularLocation>
        <location evidence="1">Membrane</location>
        <topology evidence="1">Multi-pass membrane protein</topology>
    </subcellularLocation>
</comment>
<comment type="caution">
    <text evidence="12">The sequence shown here is derived from an EMBL/GenBank/DDBJ whole genome shotgun (WGS) entry which is preliminary data.</text>
</comment>
<evidence type="ECO:0000256" key="8">
    <source>
        <dbReference type="ARBA" id="ARBA00023136"/>
    </source>
</evidence>
<evidence type="ECO:0000256" key="9">
    <source>
        <dbReference type="SAM" id="MobiDB-lite"/>
    </source>
</evidence>
<keyword evidence="3" id="KW-0808">Transferase</keyword>
<evidence type="ECO:0000256" key="6">
    <source>
        <dbReference type="ARBA" id="ARBA00022989"/>
    </source>
</evidence>
<proteinExistence type="inferred from homology"/>
<evidence type="ECO:0000313" key="13">
    <source>
        <dbReference type="Proteomes" id="UP001367676"/>
    </source>
</evidence>
<feature type="compositionally biased region" description="Polar residues" evidence="9">
    <location>
        <begin position="50"/>
        <end position="59"/>
    </location>
</feature>
<evidence type="ECO:0000259" key="11">
    <source>
        <dbReference type="Pfam" id="PF14360"/>
    </source>
</evidence>
<evidence type="ECO:0000256" key="1">
    <source>
        <dbReference type="ARBA" id="ARBA00004141"/>
    </source>
</evidence>
<dbReference type="Proteomes" id="UP001367676">
    <property type="component" value="Unassembled WGS sequence"/>
</dbReference>
<accession>A0AAN9TT23</accession>
<name>A0AAN9TT23_9HEMI</name>
<sequence length="358" mass="39323">MASMIPIASQEKFDSISPVRSNGQAINLELEFRGGDDGSDHLQSRHLKQSGDSCATSVAPSCDSGESGGRTSSDDEGDLPSEVAKTALCLVALILVFAANLLSVATISYRTPVTKQDANQTHPPLRDITFDVSLSAPLLQQRQLLLLVAAELAVVATSAYVLGAVIVFHPHRSIVFRRFCFLLALLFGLRLLTMNVTVLPVSSASLYHCVAEQRNLVLGAVGSRFFDLLTHLGLSVDGEIRYCGNYVFNGHAVILVLNCLWVDEYGVPQRRLLSLATKIVAAGSLLSLVVAGYEYTISIITAYYATTRIFWIYHTMANNVSLKRYDPVNQVCKEWWYPVFQYLEGNVRNIVPSSNKFQ</sequence>
<dbReference type="InterPro" id="IPR045221">
    <property type="entry name" value="Sphingomyelin_synth-like"/>
</dbReference>
<feature type="transmembrane region" description="Helical" evidence="10">
    <location>
        <begin position="87"/>
        <end position="109"/>
    </location>
</feature>
<evidence type="ECO:0000256" key="4">
    <source>
        <dbReference type="ARBA" id="ARBA00022692"/>
    </source>
</evidence>
<comment type="similarity">
    <text evidence="2">Belongs to the sphingomyelin synthase family.</text>
</comment>
<keyword evidence="6 10" id="KW-1133">Transmembrane helix</keyword>
<keyword evidence="5" id="KW-0746">Sphingolipid metabolism</keyword>
<reference evidence="12 13" key="1">
    <citation type="submission" date="2024-03" db="EMBL/GenBank/DDBJ databases">
        <title>Adaptation during the transition from Ophiocordyceps entomopathogen to insect associate is accompanied by gene loss and intensified selection.</title>
        <authorList>
            <person name="Ward C.M."/>
            <person name="Onetto C.A."/>
            <person name="Borneman A.R."/>
        </authorList>
    </citation>
    <scope>NUCLEOTIDE SEQUENCE [LARGE SCALE GENOMIC DNA]</scope>
    <source>
        <strain evidence="12">AWRI1</strain>
        <tissue evidence="12">Single Adult Female</tissue>
    </source>
</reference>
<protein>
    <recommendedName>
        <fullName evidence="11">Sphingomyelin synthase-like domain-containing protein</fullName>
    </recommendedName>
</protein>
<evidence type="ECO:0000256" key="2">
    <source>
        <dbReference type="ARBA" id="ARBA00005441"/>
    </source>
</evidence>
<keyword evidence="13" id="KW-1185">Reference proteome</keyword>
<dbReference type="PANTHER" id="PTHR21290:SF27">
    <property type="entry name" value="PHOSPHATIDYLCHOLINE:CERAMIDE CHOLINEPHOSPHOTRANSFERASE 1"/>
    <property type="match status" value="1"/>
</dbReference>
<dbReference type="InterPro" id="IPR025749">
    <property type="entry name" value="Sphingomyelin_synth-like_dom"/>
</dbReference>
<evidence type="ECO:0000256" key="3">
    <source>
        <dbReference type="ARBA" id="ARBA00022679"/>
    </source>
</evidence>
<keyword evidence="7" id="KW-0443">Lipid metabolism</keyword>
<evidence type="ECO:0000256" key="10">
    <source>
        <dbReference type="SAM" id="Phobius"/>
    </source>
</evidence>
<dbReference type="GO" id="GO:0046513">
    <property type="term" value="P:ceramide biosynthetic process"/>
    <property type="evidence" value="ECO:0007669"/>
    <property type="project" value="TreeGrafter"/>
</dbReference>
<dbReference type="PANTHER" id="PTHR21290">
    <property type="entry name" value="SPHINGOMYELIN SYNTHETASE"/>
    <property type="match status" value="1"/>
</dbReference>
<dbReference type="GO" id="GO:0000139">
    <property type="term" value="C:Golgi membrane"/>
    <property type="evidence" value="ECO:0007669"/>
    <property type="project" value="TreeGrafter"/>
</dbReference>
<feature type="transmembrane region" description="Helical" evidence="10">
    <location>
        <begin position="144"/>
        <end position="168"/>
    </location>
</feature>
<gene>
    <name evidence="12" type="ORF">V9T40_009731</name>
</gene>
<organism evidence="12 13">
    <name type="scientific">Parthenolecanium corni</name>
    <dbReference type="NCBI Taxonomy" id="536013"/>
    <lineage>
        <taxon>Eukaryota</taxon>
        <taxon>Metazoa</taxon>
        <taxon>Ecdysozoa</taxon>
        <taxon>Arthropoda</taxon>
        <taxon>Hexapoda</taxon>
        <taxon>Insecta</taxon>
        <taxon>Pterygota</taxon>
        <taxon>Neoptera</taxon>
        <taxon>Paraneoptera</taxon>
        <taxon>Hemiptera</taxon>
        <taxon>Sternorrhyncha</taxon>
        <taxon>Coccoidea</taxon>
        <taxon>Coccidae</taxon>
        <taxon>Parthenolecanium</taxon>
    </lineage>
</organism>
<dbReference type="GO" id="GO:0006686">
    <property type="term" value="P:sphingomyelin biosynthetic process"/>
    <property type="evidence" value="ECO:0007669"/>
    <property type="project" value="TreeGrafter"/>
</dbReference>
<dbReference type="Pfam" id="PF14360">
    <property type="entry name" value="PAP2_C"/>
    <property type="match status" value="1"/>
</dbReference>
<dbReference type="GO" id="GO:0005789">
    <property type="term" value="C:endoplasmic reticulum membrane"/>
    <property type="evidence" value="ECO:0007669"/>
    <property type="project" value="TreeGrafter"/>
</dbReference>
<evidence type="ECO:0000313" key="12">
    <source>
        <dbReference type="EMBL" id="KAK7602290.1"/>
    </source>
</evidence>
<dbReference type="GO" id="GO:0033188">
    <property type="term" value="F:sphingomyelin synthase activity"/>
    <property type="evidence" value="ECO:0007669"/>
    <property type="project" value="TreeGrafter"/>
</dbReference>
<dbReference type="EMBL" id="JBBCAQ010000010">
    <property type="protein sequence ID" value="KAK7602290.1"/>
    <property type="molecule type" value="Genomic_DNA"/>
</dbReference>
<keyword evidence="8 10" id="KW-0472">Membrane</keyword>
<feature type="compositionally biased region" description="Basic and acidic residues" evidence="9">
    <location>
        <begin position="32"/>
        <end position="43"/>
    </location>
</feature>
<feature type="region of interest" description="Disordered" evidence="9">
    <location>
        <begin position="32"/>
        <end position="78"/>
    </location>
</feature>
<dbReference type="AlphaFoldDB" id="A0AAN9TT23"/>
<dbReference type="GO" id="GO:0005886">
    <property type="term" value="C:plasma membrane"/>
    <property type="evidence" value="ECO:0007669"/>
    <property type="project" value="TreeGrafter"/>
</dbReference>
<keyword evidence="4 10" id="KW-0812">Transmembrane</keyword>
<dbReference type="GO" id="GO:0047493">
    <property type="term" value="F:ceramide cholinephosphotransferase activity"/>
    <property type="evidence" value="ECO:0007669"/>
    <property type="project" value="TreeGrafter"/>
</dbReference>
<feature type="transmembrane region" description="Helical" evidence="10">
    <location>
        <begin position="180"/>
        <end position="201"/>
    </location>
</feature>
<evidence type="ECO:0000256" key="7">
    <source>
        <dbReference type="ARBA" id="ARBA00023098"/>
    </source>
</evidence>
<evidence type="ECO:0000256" key="5">
    <source>
        <dbReference type="ARBA" id="ARBA00022919"/>
    </source>
</evidence>
<feature type="domain" description="Sphingomyelin synthase-like" evidence="11">
    <location>
        <begin position="243"/>
        <end position="315"/>
    </location>
</feature>